<dbReference type="InterPro" id="IPR048611">
    <property type="entry name" value="KATNA1_MIT"/>
</dbReference>
<evidence type="ECO:0000259" key="1">
    <source>
        <dbReference type="Pfam" id="PF21126"/>
    </source>
</evidence>
<evidence type="ECO:0000313" key="2">
    <source>
        <dbReference type="EMBL" id="CAF4576647.1"/>
    </source>
</evidence>
<sequence>MASVASIPKDFEEEVQKAREYYMYGDYTKGITFYKLAIEKLRRYCQTIFDVAE</sequence>
<accession>A0A8S2YW34</accession>
<feature type="non-terminal residue" evidence="2">
    <location>
        <position position="1"/>
    </location>
</feature>
<dbReference type="AlphaFoldDB" id="A0A8S2YW34"/>
<evidence type="ECO:0000313" key="3">
    <source>
        <dbReference type="Proteomes" id="UP000676336"/>
    </source>
</evidence>
<comment type="caution">
    <text evidence="2">The sequence shown here is derived from an EMBL/GenBank/DDBJ whole genome shotgun (WGS) entry which is preliminary data.</text>
</comment>
<dbReference type="Gene3D" id="1.20.58.80">
    <property type="entry name" value="Phosphotransferase system, lactose/cellobiose-type IIA subunit"/>
    <property type="match status" value="1"/>
</dbReference>
<organism evidence="2 3">
    <name type="scientific">Rotaria magnacalcarata</name>
    <dbReference type="NCBI Taxonomy" id="392030"/>
    <lineage>
        <taxon>Eukaryota</taxon>
        <taxon>Metazoa</taxon>
        <taxon>Spiralia</taxon>
        <taxon>Gnathifera</taxon>
        <taxon>Rotifera</taxon>
        <taxon>Eurotatoria</taxon>
        <taxon>Bdelloidea</taxon>
        <taxon>Philodinida</taxon>
        <taxon>Philodinidae</taxon>
        <taxon>Rotaria</taxon>
    </lineage>
</organism>
<feature type="domain" description="Katanin p60 ATPase-containing subunit A1 MIT" evidence="1">
    <location>
        <begin position="13"/>
        <end position="51"/>
    </location>
</feature>
<protein>
    <recommendedName>
        <fullName evidence="1">Katanin p60 ATPase-containing subunit A1 MIT domain-containing protein</fullName>
    </recommendedName>
</protein>
<name>A0A8S2YW34_9BILA</name>
<reference evidence="2" key="1">
    <citation type="submission" date="2021-02" db="EMBL/GenBank/DDBJ databases">
        <authorList>
            <person name="Nowell W R."/>
        </authorList>
    </citation>
    <scope>NUCLEOTIDE SEQUENCE</scope>
</reference>
<dbReference type="EMBL" id="CAJOBI010098546">
    <property type="protein sequence ID" value="CAF4576647.1"/>
    <property type="molecule type" value="Genomic_DNA"/>
</dbReference>
<dbReference type="Proteomes" id="UP000676336">
    <property type="component" value="Unassembled WGS sequence"/>
</dbReference>
<dbReference type="Pfam" id="PF21126">
    <property type="entry name" value="KATNA1_MIT"/>
    <property type="match status" value="1"/>
</dbReference>
<proteinExistence type="predicted"/>
<gene>
    <name evidence="2" type="ORF">SMN809_LOCUS38096</name>
</gene>